<reference evidence="2 3" key="1">
    <citation type="submission" date="2010-05" db="EMBL/GenBank/DDBJ databases">
        <title>The Genome Sequence of Thecamonas trahens ATCC 50062.</title>
        <authorList>
            <consortium name="The Broad Institute Genome Sequencing Platform"/>
            <person name="Russ C."/>
            <person name="Cuomo C."/>
            <person name="Shea T."/>
            <person name="Young S.K."/>
            <person name="Zeng Q."/>
            <person name="Koehrsen M."/>
            <person name="Haas B."/>
            <person name="Borodovsky M."/>
            <person name="Guigo R."/>
            <person name="Alvarado L."/>
            <person name="Berlin A."/>
            <person name="Bochicchio J."/>
            <person name="Borenstein D."/>
            <person name="Chapman S."/>
            <person name="Chen Z."/>
            <person name="Freedman E."/>
            <person name="Gellesch M."/>
            <person name="Goldberg J."/>
            <person name="Griggs A."/>
            <person name="Gujja S."/>
            <person name="Heilman E."/>
            <person name="Heiman D."/>
            <person name="Hepburn T."/>
            <person name="Howarth C."/>
            <person name="Jen D."/>
            <person name="Larson L."/>
            <person name="Mehta T."/>
            <person name="Park D."/>
            <person name="Pearson M."/>
            <person name="Roberts A."/>
            <person name="Saif S."/>
            <person name="Shenoy N."/>
            <person name="Sisk P."/>
            <person name="Stolte C."/>
            <person name="Sykes S."/>
            <person name="Thomson T."/>
            <person name="Walk T."/>
            <person name="White J."/>
            <person name="Yandava C."/>
            <person name="Burger G."/>
            <person name="Gray M.W."/>
            <person name="Holland P.W.H."/>
            <person name="King N."/>
            <person name="Lang F.B.F."/>
            <person name="Roger A.J."/>
            <person name="Ruiz-Trillo I."/>
            <person name="Lander E."/>
            <person name="Nusbaum C."/>
        </authorList>
    </citation>
    <scope>NUCLEOTIDE SEQUENCE [LARGE SCALE GENOMIC DNA]</scope>
    <source>
        <strain evidence="2 3">ATCC 50062</strain>
    </source>
</reference>
<name>A0A0L0DGL9_THETB</name>
<organism evidence="2 3">
    <name type="scientific">Thecamonas trahens ATCC 50062</name>
    <dbReference type="NCBI Taxonomy" id="461836"/>
    <lineage>
        <taxon>Eukaryota</taxon>
        <taxon>Apusozoa</taxon>
        <taxon>Apusomonadida</taxon>
        <taxon>Apusomonadidae</taxon>
        <taxon>Thecamonas</taxon>
    </lineage>
</organism>
<proteinExistence type="predicted"/>
<gene>
    <name evidence="2" type="ORF">AMSG_07268</name>
</gene>
<evidence type="ECO:0000256" key="1">
    <source>
        <dbReference type="SAM" id="MobiDB-lite"/>
    </source>
</evidence>
<dbReference type="Proteomes" id="UP000054408">
    <property type="component" value="Unassembled WGS sequence"/>
</dbReference>
<feature type="compositionally biased region" description="Low complexity" evidence="1">
    <location>
        <begin position="221"/>
        <end position="273"/>
    </location>
</feature>
<dbReference type="EMBL" id="GL349466">
    <property type="protein sequence ID" value="KNC51266.1"/>
    <property type="molecule type" value="Genomic_DNA"/>
</dbReference>
<sequence>MLAPFCASFQGMEGVSLEAKYASWGASLYRDKIRTLADGAGSWSLAEAQLRIPEPAPLPSPSMGSSLDSPAGEAAARPAMQGFGSDGRTHNPDEGNGSGGSFFSSIASGWSSFAAKATVAAKSASKVIAEKSTVAATKVKSSSQKGWSSVRAFIDARSQGEGGEPGAANPELYEVDPSDQGVSAPEPSTSSAPPTVTEVEIAEQDARLAALGLGGPPPSSEPASTSDPTTDFFSNLAASPAPAATTTTTTTTTATASSLGSPTANTPTAVAVADDGDVDDWNTAW</sequence>
<feature type="region of interest" description="Disordered" evidence="1">
    <location>
        <begin position="53"/>
        <end position="100"/>
    </location>
</feature>
<evidence type="ECO:0000313" key="3">
    <source>
        <dbReference type="Proteomes" id="UP000054408"/>
    </source>
</evidence>
<protein>
    <recommendedName>
        <fullName evidence="4">Arf-GAP domain-containing protein</fullName>
    </recommendedName>
</protein>
<accession>A0A0L0DGL9</accession>
<feature type="region of interest" description="Disordered" evidence="1">
    <location>
        <begin position="158"/>
        <end position="285"/>
    </location>
</feature>
<evidence type="ECO:0000313" key="2">
    <source>
        <dbReference type="EMBL" id="KNC51266.1"/>
    </source>
</evidence>
<feature type="compositionally biased region" description="Low complexity" evidence="1">
    <location>
        <begin position="182"/>
        <end position="199"/>
    </location>
</feature>
<keyword evidence="3" id="KW-1185">Reference proteome</keyword>
<evidence type="ECO:0008006" key="4">
    <source>
        <dbReference type="Google" id="ProtNLM"/>
    </source>
</evidence>
<dbReference type="AlphaFoldDB" id="A0A0L0DGL9"/>
<dbReference type="RefSeq" id="XP_013756195.1">
    <property type="nucleotide sequence ID" value="XM_013900741.1"/>
</dbReference>
<feature type="compositionally biased region" description="Acidic residues" evidence="1">
    <location>
        <begin position="274"/>
        <end position="285"/>
    </location>
</feature>
<dbReference type="OrthoDB" id="983479at2759"/>
<dbReference type="GeneID" id="25566223"/>